<dbReference type="GO" id="GO:0003700">
    <property type="term" value="F:DNA-binding transcription factor activity"/>
    <property type="evidence" value="ECO:0007669"/>
    <property type="project" value="InterPro"/>
</dbReference>
<keyword evidence="1" id="KW-0805">Transcription regulation</keyword>
<dbReference type="Pfam" id="PF12833">
    <property type="entry name" value="HTH_18"/>
    <property type="match status" value="1"/>
</dbReference>
<dbReference type="GO" id="GO:0043565">
    <property type="term" value="F:sequence-specific DNA binding"/>
    <property type="evidence" value="ECO:0007669"/>
    <property type="project" value="InterPro"/>
</dbReference>
<dbReference type="PANTHER" id="PTHR43280:SF28">
    <property type="entry name" value="HTH-TYPE TRANSCRIPTIONAL ACTIVATOR RHAS"/>
    <property type="match status" value="1"/>
</dbReference>
<proteinExistence type="predicted"/>
<keyword evidence="7" id="KW-1185">Reference proteome</keyword>
<dbReference type="EMBL" id="WUBI01000001">
    <property type="protein sequence ID" value="MWV44432.1"/>
    <property type="molecule type" value="Genomic_DNA"/>
</dbReference>
<organism evidence="6 7">
    <name type="scientific">Paenibacillus dendrobii</name>
    <dbReference type="NCBI Taxonomy" id="2691084"/>
    <lineage>
        <taxon>Bacteria</taxon>
        <taxon>Bacillati</taxon>
        <taxon>Bacillota</taxon>
        <taxon>Bacilli</taxon>
        <taxon>Bacillales</taxon>
        <taxon>Paenibacillaceae</taxon>
        <taxon>Paenibacillus</taxon>
    </lineage>
</organism>
<dbReference type="InterPro" id="IPR018060">
    <property type="entry name" value="HTH_AraC"/>
</dbReference>
<dbReference type="AlphaFoldDB" id="A0A7X3ILW4"/>
<evidence type="ECO:0000256" key="1">
    <source>
        <dbReference type="ARBA" id="ARBA00023015"/>
    </source>
</evidence>
<keyword evidence="3" id="KW-0804">Transcription</keyword>
<dbReference type="Proteomes" id="UP000460318">
    <property type="component" value="Unassembled WGS sequence"/>
</dbReference>
<evidence type="ECO:0000313" key="7">
    <source>
        <dbReference type="Proteomes" id="UP000460318"/>
    </source>
</evidence>
<comment type="caution">
    <text evidence="6">The sequence shown here is derived from an EMBL/GenBank/DDBJ whole genome shotgun (WGS) entry which is preliminary data.</text>
</comment>
<dbReference type="InterPro" id="IPR009057">
    <property type="entry name" value="Homeodomain-like_sf"/>
</dbReference>
<name>A0A7X3ILW4_9BACL</name>
<evidence type="ECO:0000259" key="4">
    <source>
        <dbReference type="PROSITE" id="PS01124"/>
    </source>
</evidence>
<gene>
    <name evidence="6" type="ORF">GRF59_12405</name>
</gene>
<dbReference type="InterPro" id="IPR002491">
    <property type="entry name" value="ABC_transptr_periplasmic_BD"/>
</dbReference>
<dbReference type="Pfam" id="PF01497">
    <property type="entry name" value="Peripla_BP_2"/>
    <property type="match status" value="1"/>
</dbReference>
<reference evidence="6 7" key="1">
    <citation type="submission" date="2019-12" db="EMBL/GenBank/DDBJ databases">
        <title>Paenibacillus sp. nov., an endophytic bacterium isolated from the stem of Dendrobium.</title>
        <authorList>
            <person name="Zhao R."/>
        </authorList>
    </citation>
    <scope>NUCLEOTIDE SEQUENCE [LARGE SCALE GENOMIC DNA]</scope>
    <source>
        <strain evidence="6 7">HJL G12</strain>
    </source>
</reference>
<dbReference type="PANTHER" id="PTHR43280">
    <property type="entry name" value="ARAC-FAMILY TRANSCRIPTIONAL REGULATOR"/>
    <property type="match status" value="1"/>
</dbReference>
<dbReference type="InterPro" id="IPR020449">
    <property type="entry name" value="Tscrpt_reg_AraC-type_HTH"/>
</dbReference>
<dbReference type="SMART" id="SM00342">
    <property type="entry name" value="HTH_ARAC"/>
    <property type="match status" value="1"/>
</dbReference>
<protein>
    <submittedName>
        <fullName evidence="6">AraC family transcriptional regulator</fullName>
    </submittedName>
</protein>
<evidence type="ECO:0000256" key="3">
    <source>
        <dbReference type="ARBA" id="ARBA00023163"/>
    </source>
</evidence>
<dbReference type="PROSITE" id="PS01124">
    <property type="entry name" value="HTH_ARAC_FAMILY_2"/>
    <property type="match status" value="1"/>
</dbReference>
<feature type="domain" description="Fe/B12 periplasmic-binding" evidence="5">
    <location>
        <begin position="277"/>
        <end position="542"/>
    </location>
</feature>
<dbReference type="PROSITE" id="PS50983">
    <property type="entry name" value="FE_B12_PBP"/>
    <property type="match status" value="1"/>
</dbReference>
<dbReference type="RefSeq" id="WP_160497848.1">
    <property type="nucleotide sequence ID" value="NZ_WUBI01000001.1"/>
</dbReference>
<dbReference type="Gene3D" id="3.40.50.1980">
    <property type="entry name" value="Nitrogenase molybdenum iron protein domain"/>
    <property type="match status" value="2"/>
</dbReference>
<evidence type="ECO:0000256" key="2">
    <source>
        <dbReference type="ARBA" id="ARBA00023125"/>
    </source>
</evidence>
<sequence length="543" mass="62330">MIYGSKSRVKLHDLTFRLWDTELLQEKGLRLAQQLVMQSVMIILLKGEAVLELEDRAIRMGEGSAYICPGGKTFGLTGYGTEPASIAVFNFSVYQAHSLHKGRLLAIEDPSIFLEEGAALSSVEKTQSICRTIYKHFHHAQEMIRWRAQLDFQEFLYELIQESGLDSKNDKSQALERAKTFMEEHYSEDLTVEQLAGIADFSSSYFAEIFKRTYGCSVVDYLAQIRMNKAKQLMLGSDVLLKEIAHLVGYKDEFYFSRKFKKEFGLSPSAYMKKEKNKIALYGSTSLLGYLIPLHIIPYAAPLHPKWSAEQYHTLGPEIPVHLDAYRQNHNKEANLDKLETAQPERIICTQELEPWEKERLARIAPIYEMPLETGSWEEELRDLAKWLNRTEEAEQWLQSFSRKMKLLQRHIAPYLQQSALVCARVCQNQLRLNNSRAIKEVLGEQLGCRISTLSPGLSDFAPLTVGDLRRTEADHILILVRQDSETLAYWRRLSSSPEWLSLRAVKEGKLHMIPSYPWREFSPVAIEQMAESAARFLTGKNP</sequence>
<keyword evidence="2" id="KW-0238">DNA-binding</keyword>
<accession>A0A7X3ILW4</accession>
<dbReference type="Gene3D" id="1.10.10.60">
    <property type="entry name" value="Homeodomain-like"/>
    <property type="match status" value="2"/>
</dbReference>
<dbReference type="SUPFAM" id="SSF53807">
    <property type="entry name" value="Helical backbone' metal receptor"/>
    <property type="match status" value="1"/>
</dbReference>
<dbReference type="PROSITE" id="PS00041">
    <property type="entry name" value="HTH_ARAC_FAMILY_1"/>
    <property type="match status" value="1"/>
</dbReference>
<evidence type="ECO:0000259" key="5">
    <source>
        <dbReference type="PROSITE" id="PS50983"/>
    </source>
</evidence>
<dbReference type="PRINTS" id="PR00032">
    <property type="entry name" value="HTHARAC"/>
</dbReference>
<evidence type="ECO:0000313" key="6">
    <source>
        <dbReference type="EMBL" id="MWV44432.1"/>
    </source>
</evidence>
<dbReference type="SUPFAM" id="SSF46689">
    <property type="entry name" value="Homeodomain-like"/>
    <property type="match status" value="2"/>
</dbReference>
<feature type="domain" description="HTH araC/xylS-type" evidence="4">
    <location>
        <begin position="176"/>
        <end position="274"/>
    </location>
</feature>
<dbReference type="InterPro" id="IPR018062">
    <property type="entry name" value="HTH_AraC-typ_CS"/>
</dbReference>